<keyword evidence="3" id="KW-1185">Reference proteome</keyword>
<evidence type="ECO:0000313" key="3">
    <source>
        <dbReference type="Proteomes" id="UP000510721"/>
    </source>
</evidence>
<protein>
    <submittedName>
        <fullName evidence="2">Uncharacterized protein</fullName>
    </submittedName>
</protein>
<proteinExistence type="predicted"/>
<dbReference type="Proteomes" id="UP000510721">
    <property type="component" value="Chromosome"/>
</dbReference>
<dbReference type="EMBL" id="CP041238">
    <property type="protein sequence ID" value="QLL63047.1"/>
    <property type="molecule type" value="Genomic_DNA"/>
</dbReference>
<organism evidence="2 3">
    <name type="scientific">Sinorhizobium mexicanum</name>
    <dbReference type="NCBI Taxonomy" id="375549"/>
    <lineage>
        <taxon>Bacteria</taxon>
        <taxon>Pseudomonadati</taxon>
        <taxon>Pseudomonadota</taxon>
        <taxon>Alphaproteobacteria</taxon>
        <taxon>Hyphomicrobiales</taxon>
        <taxon>Rhizobiaceae</taxon>
        <taxon>Sinorhizobium/Ensifer group</taxon>
        <taxon>Sinorhizobium</taxon>
    </lineage>
</organism>
<name>A0A859QMG4_9HYPH</name>
<accession>A0A859QMG4</accession>
<evidence type="ECO:0000256" key="1">
    <source>
        <dbReference type="SAM" id="MobiDB-lite"/>
    </source>
</evidence>
<dbReference type="KEGG" id="emx:FKV68_17170"/>
<feature type="region of interest" description="Disordered" evidence="1">
    <location>
        <begin position="1"/>
        <end position="21"/>
    </location>
</feature>
<gene>
    <name evidence="2" type="ORF">FKV68_17170</name>
</gene>
<reference evidence="2 3" key="1">
    <citation type="submission" date="2019-06" db="EMBL/GenBank/DDBJ databases">
        <title>Complete genome sequence of Ensifer mexicanus ITTG R7 isolated from nodules of Acacia angustissima (Mill.) Kuntze.</title>
        <authorList>
            <person name="Rincon-Rosales R."/>
            <person name="Rogel M.A."/>
            <person name="Guerrero G."/>
            <person name="Rincon-Molina C.I."/>
            <person name="Lopez-Lopez A."/>
            <person name="Martinez-Romero E."/>
        </authorList>
    </citation>
    <scope>NUCLEOTIDE SEQUENCE [LARGE SCALE GENOMIC DNA]</scope>
    <source>
        <strain evidence="2 3">ITTG R7</strain>
    </source>
</reference>
<dbReference type="AlphaFoldDB" id="A0A859QMG4"/>
<sequence>MEFELTTNPFQPDTVTSGPLQPRASCQTRNGRCGTLNCCMSLSLNRCRFEETCSGPPDCEAGGRKP</sequence>
<evidence type="ECO:0000313" key="2">
    <source>
        <dbReference type="EMBL" id="QLL63047.1"/>
    </source>
</evidence>